<proteinExistence type="predicted"/>
<dbReference type="PANTHER" id="PTHR34547:SF1">
    <property type="entry name" value="YACP-LIKE NYN DOMAIN PROTEIN"/>
    <property type="match status" value="1"/>
</dbReference>
<evidence type="ECO:0000313" key="2">
    <source>
        <dbReference type="Proteomes" id="UP000182347"/>
    </source>
</evidence>
<dbReference type="EMBL" id="FNHF01000011">
    <property type="protein sequence ID" value="SDN13160.1"/>
    <property type="molecule type" value="Genomic_DNA"/>
</dbReference>
<dbReference type="PANTHER" id="PTHR34547">
    <property type="entry name" value="YACP-LIKE NYN DOMAIN PROTEIN"/>
    <property type="match status" value="1"/>
</dbReference>
<reference evidence="2" key="1">
    <citation type="submission" date="2016-10" db="EMBL/GenBank/DDBJ databases">
        <authorList>
            <person name="Varghese N."/>
            <person name="Submissions S."/>
        </authorList>
    </citation>
    <scope>NUCLEOTIDE SEQUENCE [LARGE SCALE GENOMIC DNA]</scope>
    <source>
        <strain evidence="2">CGMCC 1.6199</strain>
    </source>
</reference>
<dbReference type="AlphaFoldDB" id="A0A1G9YVI8"/>
<name>A0A1G9YVI8_9BACI</name>
<dbReference type="Proteomes" id="UP000182347">
    <property type="component" value="Unassembled WGS sequence"/>
</dbReference>
<keyword evidence="2" id="KW-1185">Reference proteome</keyword>
<protein>
    <recommendedName>
        <fullName evidence="3">NYN domain-containing protein</fullName>
    </recommendedName>
</protein>
<gene>
    <name evidence="1" type="ORF">SAMN05216244_0084</name>
</gene>
<dbReference type="InterPro" id="IPR010298">
    <property type="entry name" value="YacP-like"/>
</dbReference>
<dbReference type="Pfam" id="PF05991">
    <property type="entry name" value="NYN_YacP"/>
    <property type="match status" value="1"/>
</dbReference>
<evidence type="ECO:0000313" key="1">
    <source>
        <dbReference type="EMBL" id="SDN13160.1"/>
    </source>
</evidence>
<accession>A0A1G9YVI8</accession>
<dbReference type="STRING" id="482461.SAMN05216244_0084"/>
<dbReference type="CDD" id="cd10912">
    <property type="entry name" value="PIN_YacP-like"/>
    <property type="match status" value="1"/>
</dbReference>
<evidence type="ECO:0008006" key="3">
    <source>
        <dbReference type="Google" id="ProtNLM"/>
    </source>
</evidence>
<organism evidence="1 2">
    <name type="scientific">Sediminibacillus halophilus</name>
    <dbReference type="NCBI Taxonomy" id="482461"/>
    <lineage>
        <taxon>Bacteria</taxon>
        <taxon>Bacillati</taxon>
        <taxon>Bacillota</taxon>
        <taxon>Bacilli</taxon>
        <taxon>Bacillales</taxon>
        <taxon>Bacillaceae</taxon>
        <taxon>Sediminibacillus</taxon>
    </lineage>
</organism>
<sequence length="171" mass="20004">MTMDVLVVDGYNIIGAWDELKKLKDHDLAQARDLLIANMAEYQAYKGMRVIVVFDAYYVQGLSKKQQNFKVEVIFTKEKETADECIEKLIKQLKNVKTQVYVATSDFTEQRTIFAQGALRKSARELYIEMRNIEKEIEEDLESYRNIQSSSKIPIKKDILEVFEKWRRGGH</sequence>